<dbReference type="InterPro" id="IPR038720">
    <property type="entry name" value="YprB_RNase_H-like_dom"/>
</dbReference>
<protein>
    <recommendedName>
        <fullName evidence="1">YprB ribonuclease H-like domain-containing protein</fullName>
    </recommendedName>
</protein>
<reference evidence="2" key="1">
    <citation type="journal article" date="2019" name="MBio">
        <title>Virus Genomes from Deep Sea Sediments Expand the Ocean Megavirome and Support Independent Origins of Viral Gigantism.</title>
        <authorList>
            <person name="Backstrom D."/>
            <person name="Yutin N."/>
            <person name="Jorgensen S.L."/>
            <person name="Dharamshi J."/>
            <person name="Homa F."/>
            <person name="Zaremba-Niedwiedzka K."/>
            <person name="Spang A."/>
            <person name="Wolf Y.I."/>
            <person name="Koonin E.V."/>
            <person name="Ettema T.J."/>
        </authorList>
    </citation>
    <scope>NUCLEOTIDE SEQUENCE</scope>
</reference>
<evidence type="ECO:0000259" key="1">
    <source>
        <dbReference type="Pfam" id="PF13482"/>
    </source>
</evidence>
<dbReference type="Pfam" id="PF13482">
    <property type="entry name" value="RNase_H_2"/>
    <property type="match status" value="1"/>
</dbReference>
<dbReference type="InterPro" id="IPR012337">
    <property type="entry name" value="RNaseH-like_sf"/>
</dbReference>
<feature type="domain" description="YprB ribonuclease H-like" evidence="1">
    <location>
        <begin position="416"/>
        <end position="593"/>
    </location>
</feature>
<dbReference type="EMBL" id="MK500309">
    <property type="protein sequence ID" value="QBK85225.1"/>
    <property type="molecule type" value="Genomic_DNA"/>
</dbReference>
<sequence>MKRTLSTNLLPIAKRTRSCAPVLVNGIDIQKRDFPWVSPSKLRNYMLKDALVDWYAKHDSSPNFSNQNFDRVSNFKKQMGIRFERKVVDCLTHRELNIEMVSTHYSRDNVKITETLMKRGVPFLYQASLRNPYNRTYGIADLLVRSDYLDQLVTICPLTQNEKTIPARKLGTPYHYVVVDIKASNLTLNSDGKHLRNSGSFPAYKAQLWIYNRALGHLQGYHPRCAYVLGRSWKYTKGGETFRGSNCLDRLGTIDFFGWDQKYIEETRKATCWYRDLLRDGHKMDPRNPCRDELRPNMCVDSGFWNNKKKELAESTGDITMLYYCGIKHRKQADFNGIKSFRDPACCSEAIGMGGTRAKLIDSIIDINRQNEDLIRPGIIRSDLFNWKNGRINEFFVDFEVFNDIFDSFDELPYKKRTDMVFLIGVGYVDNGTWKYKNFRCERPTLEEEYRIMQEFMDFINLKNNPKLWFWHAEDNFWRRYAQRQADRNTSSKFFDDIVNSLDWKWYWADLKKVFEKTPITIKGCYKFKLKEIASQMFKHGMITTKLDTNVSNGFEAMVEAWEYYKGAPGSNMDDIVRYNEYDCKVLSDMLRYLRENHI</sequence>
<accession>A0A481YR71</accession>
<gene>
    <name evidence="2" type="ORF">LCIVAC01_00340</name>
</gene>
<proteinExistence type="predicted"/>
<name>A0A481YR71_9VIRU</name>
<evidence type="ECO:0000313" key="2">
    <source>
        <dbReference type="EMBL" id="QBK85225.1"/>
    </source>
</evidence>
<organism evidence="2">
    <name type="scientific">Iridovirus LCIVAC01</name>
    <dbReference type="NCBI Taxonomy" id="2506607"/>
    <lineage>
        <taxon>Viruses</taxon>
        <taxon>Varidnaviria</taxon>
        <taxon>Bamfordvirae</taxon>
        <taxon>Nucleocytoviricota</taxon>
        <taxon>Megaviricetes</taxon>
        <taxon>Pimascovirales</taxon>
        <taxon>Pimascovirales incertae sedis</taxon>
        <taxon>Iridoviridae</taxon>
    </lineage>
</organism>
<dbReference type="SUPFAM" id="SSF53098">
    <property type="entry name" value="Ribonuclease H-like"/>
    <property type="match status" value="1"/>
</dbReference>